<protein>
    <submittedName>
        <fullName evidence="1">Uncharacterized protein</fullName>
    </submittedName>
</protein>
<evidence type="ECO:0000313" key="2">
    <source>
        <dbReference type="Proteomes" id="UP001186974"/>
    </source>
</evidence>
<organism evidence="1 2">
    <name type="scientific">Coniosporium uncinatum</name>
    <dbReference type="NCBI Taxonomy" id="93489"/>
    <lineage>
        <taxon>Eukaryota</taxon>
        <taxon>Fungi</taxon>
        <taxon>Dikarya</taxon>
        <taxon>Ascomycota</taxon>
        <taxon>Pezizomycotina</taxon>
        <taxon>Dothideomycetes</taxon>
        <taxon>Dothideomycetes incertae sedis</taxon>
        <taxon>Coniosporium</taxon>
    </lineage>
</organism>
<accession>A0ACC3DG81</accession>
<dbReference type="EMBL" id="JAWDJW010005195">
    <property type="protein sequence ID" value="KAK3068951.1"/>
    <property type="molecule type" value="Genomic_DNA"/>
</dbReference>
<sequence>NSTEGFRAAAFQRYLGPLDPPTETDPLLRCLASFHLGDEKSFSPFVSTTDGLFHSVAKAIKFPDQGSSCITLIDGHHAANNGYGFPAWILMSNLKKEKLMLETYRVKRYRATHEWLIYGSISSEAIVYTVTMDEVKALAEQCSSVNKLLRLSQLEGSKSIKYLRMAFLSNPLTLDESIGVAISKLCRLFGVTPLLEGDIISYFIFTILQGWVILDAAHPLHRQKAVGAFIAGITEGRQCSAVEEEKLWQAFEDGVDRALEDFESLGGILQYQRKGVRSKLKTTAKAMLAKAKEMEDIEYIFG</sequence>
<keyword evidence="2" id="KW-1185">Reference proteome</keyword>
<comment type="caution">
    <text evidence="1">The sequence shown here is derived from an EMBL/GenBank/DDBJ whole genome shotgun (WGS) entry which is preliminary data.</text>
</comment>
<evidence type="ECO:0000313" key="1">
    <source>
        <dbReference type="EMBL" id="KAK3068951.1"/>
    </source>
</evidence>
<proteinExistence type="predicted"/>
<dbReference type="Proteomes" id="UP001186974">
    <property type="component" value="Unassembled WGS sequence"/>
</dbReference>
<feature type="non-terminal residue" evidence="1">
    <location>
        <position position="1"/>
    </location>
</feature>
<reference evidence="1" key="1">
    <citation type="submission" date="2024-09" db="EMBL/GenBank/DDBJ databases">
        <title>Black Yeasts Isolated from many extreme environments.</title>
        <authorList>
            <person name="Coleine C."/>
            <person name="Stajich J.E."/>
            <person name="Selbmann L."/>
        </authorList>
    </citation>
    <scope>NUCLEOTIDE SEQUENCE</scope>
    <source>
        <strain evidence="1">CCFEE 5737</strain>
    </source>
</reference>
<name>A0ACC3DG81_9PEZI</name>
<gene>
    <name evidence="1" type="ORF">LTS18_000470</name>
</gene>